<accession>A0A1I2ZUV9</accession>
<gene>
    <name evidence="1" type="ORF">SAMN05421739_11827</name>
</gene>
<keyword evidence="2" id="KW-1185">Reference proteome</keyword>
<protein>
    <submittedName>
        <fullName evidence="1">Uncharacterized protein</fullName>
    </submittedName>
</protein>
<dbReference type="OrthoDB" id="9858261at2"/>
<name>A0A1I2ZUV9_9BACT</name>
<dbReference type="EMBL" id="FOOT01000018">
    <property type="protein sequence ID" value="SFH40871.1"/>
    <property type="molecule type" value="Genomic_DNA"/>
</dbReference>
<sequence>MYREDMADDAIELIMPGNRVHHLSEILAELCYYAHKYYDEEPAEEAVDLIEPLFQGIEKFMLMYPQFRTPEDSLSSVNLGQVSGAMLNRILDFGSKLCWRGSFIDSYHDKPIDVASTLNHVKVALRNHKIKHAVLSMD</sequence>
<dbReference type="RefSeq" id="WP_092105824.1">
    <property type="nucleotide sequence ID" value="NZ_FOOT01000018.1"/>
</dbReference>
<evidence type="ECO:0000313" key="1">
    <source>
        <dbReference type="EMBL" id="SFH40871.1"/>
    </source>
</evidence>
<organism evidence="1 2">
    <name type="scientific">Pontibacter chinhatensis</name>
    <dbReference type="NCBI Taxonomy" id="1436961"/>
    <lineage>
        <taxon>Bacteria</taxon>
        <taxon>Pseudomonadati</taxon>
        <taxon>Bacteroidota</taxon>
        <taxon>Cytophagia</taxon>
        <taxon>Cytophagales</taxon>
        <taxon>Hymenobacteraceae</taxon>
        <taxon>Pontibacter</taxon>
    </lineage>
</organism>
<reference evidence="2" key="1">
    <citation type="submission" date="2016-10" db="EMBL/GenBank/DDBJ databases">
        <authorList>
            <person name="Varghese N."/>
            <person name="Submissions S."/>
        </authorList>
    </citation>
    <scope>NUCLEOTIDE SEQUENCE [LARGE SCALE GENOMIC DNA]</scope>
    <source>
        <strain evidence="2">LP51</strain>
    </source>
</reference>
<dbReference type="Proteomes" id="UP000198724">
    <property type="component" value="Unassembled WGS sequence"/>
</dbReference>
<evidence type="ECO:0000313" key="2">
    <source>
        <dbReference type="Proteomes" id="UP000198724"/>
    </source>
</evidence>
<proteinExistence type="predicted"/>
<dbReference type="AlphaFoldDB" id="A0A1I2ZUV9"/>